<organism evidence="1 2">
    <name type="scientific">Streptomyces varsoviensis</name>
    <dbReference type="NCBI Taxonomy" id="67373"/>
    <lineage>
        <taxon>Bacteria</taxon>
        <taxon>Bacillati</taxon>
        <taxon>Actinomycetota</taxon>
        <taxon>Actinomycetes</taxon>
        <taxon>Kitasatosporales</taxon>
        <taxon>Streptomycetaceae</taxon>
        <taxon>Streptomyces</taxon>
    </lineage>
</organism>
<dbReference type="EMBL" id="LGUT01003300">
    <property type="protein sequence ID" value="KOG85627.1"/>
    <property type="molecule type" value="Genomic_DNA"/>
</dbReference>
<protein>
    <submittedName>
        <fullName evidence="1">Uncharacterized protein</fullName>
    </submittedName>
</protein>
<gene>
    <name evidence="1" type="ORF">ADK38_35615</name>
</gene>
<feature type="non-terminal residue" evidence="1">
    <location>
        <position position="1"/>
    </location>
</feature>
<dbReference type="Proteomes" id="UP000037020">
    <property type="component" value="Unassembled WGS sequence"/>
</dbReference>
<proteinExistence type="predicted"/>
<keyword evidence="2" id="KW-1185">Reference proteome</keyword>
<sequence length="96" mass="10303">EAILALLAAGRPRDAADVLDALPRTTRDRGRFRLLAARVLLASGDAPAAREIFDEGFEVDDLREGEEALGDTWYAIAEQLVAGGGPVTGDVRERAR</sequence>
<comment type="caution">
    <text evidence="1">The sequence shown here is derived from an EMBL/GenBank/DDBJ whole genome shotgun (WGS) entry which is preliminary data.</text>
</comment>
<accession>A0ABR5IWX8</accession>
<dbReference type="Pfam" id="PF14559">
    <property type="entry name" value="TPR_19"/>
    <property type="match status" value="1"/>
</dbReference>
<evidence type="ECO:0000313" key="2">
    <source>
        <dbReference type="Proteomes" id="UP000037020"/>
    </source>
</evidence>
<evidence type="ECO:0000313" key="1">
    <source>
        <dbReference type="EMBL" id="KOG85627.1"/>
    </source>
</evidence>
<feature type="non-terminal residue" evidence="1">
    <location>
        <position position="96"/>
    </location>
</feature>
<name>A0ABR5IWX8_9ACTN</name>
<reference evidence="1 2" key="1">
    <citation type="submission" date="2015-07" db="EMBL/GenBank/DDBJ databases">
        <authorList>
            <person name="Ju K.-S."/>
            <person name="Doroghazi J.R."/>
            <person name="Metcalf W.W."/>
        </authorList>
    </citation>
    <scope>NUCLEOTIDE SEQUENCE [LARGE SCALE GENOMIC DNA]</scope>
    <source>
        <strain evidence="1 2">NRRL B-3589</strain>
    </source>
</reference>